<dbReference type="Gene3D" id="1.10.3090.10">
    <property type="entry name" value="cca-adding enzyme, domain 2"/>
    <property type="match status" value="1"/>
</dbReference>
<evidence type="ECO:0000256" key="4">
    <source>
        <dbReference type="RuleBase" id="RU003953"/>
    </source>
</evidence>
<accession>A0A2T7A371</accession>
<dbReference type="PANTHER" id="PTHR13734:SF5">
    <property type="entry name" value="CCA TRNA NUCLEOTIDYLTRANSFERASE, MITOCHONDRIAL"/>
    <property type="match status" value="1"/>
</dbReference>
<dbReference type="InterPro" id="IPR043519">
    <property type="entry name" value="NT_sf"/>
</dbReference>
<keyword evidence="2 4" id="KW-0808">Transferase</keyword>
<organism evidence="6 7">
    <name type="scientific">Tuber borchii</name>
    <name type="common">White truffle</name>
    <dbReference type="NCBI Taxonomy" id="42251"/>
    <lineage>
        <taxon>Eukaryota</taxon>
        <taxon>Fungi</taxon>
        <taxon>Dikarya</taxon>
        <taxon>Ascomycota</taxon>
        <taxon>Pezizomycotina</taxon>
        <taxon>Pezizomycetes</taxon>
        <taxon>Pezizales</taxon>
        <taxon>Tuberaceae</taxon>
        <taxon>Tuber</taxon>
    </lineage>
</organism>
<dbReference type="Pfam" id="PF01743">
    <property type="entry name" value="PolyA_pol"/>
    <property type="match status" value="1"/>
</dbReference>
<keyword evidence="7" id="KW-1185">Reference proteome</keyword>
<dbReference type="CDD" id="cd05398">
    <property type="entry name" value="NT_ClassII-CCAase"/>
    <property type="match status" value="1"/>
</dbReference>
<dbReference type="FunFam" id="3.30.460.10:FF:000019">
    <property type="entry name" value="tRNA nucleotidyltransferase cca2"/>
    <property type="match status" value="1"/>
</dbReference>
<dbReference type="InterPro" id="IPR002646">
    <property type="entry name" value="PolA_pol_head_dom"/>
</dbReference>
<dbReference type="STRING" id="42251.A0A2T7A371"/>
<dbReference type="GO" id="GO:0001680">
    <property type="term" value="P:tRNA 3'-terminal CCA addition"/>
    <property type="evidence" value="ECO:0007669"/>
    <property type="project" value="TreeGrafter"/>
</dbReference>
<dbReference type="Proteomes" id="UP000244722">
    <property type="component" value="Unassembled WGS sequence"/>
</dbReference>
<comment type="similarity">
    <text evidence="1 4">Belongs to the tRNA nucleotidyltransferase/poly(A) polymerase family.</text>
</comment>
<reference evidence="6 7" key="1">
    <citation type="submission" date="2017-04" db="EMBL/GenBank/DDBJ databases">
        <title>Draft genome sequence of Tuber borchii Vittad., a whitish edible truffle.</title>
        <authorList>
            <consortium name="DOE Joint Genome Institute"/>
            <person name="Murat C."/>
            <person name="Kuo A."/>
            <person name="Barry K.W."/>
            <person name="Clum A."/>
            <person name="Dockter R.B."/>
            <person name="Fauchery L."/>
            <person name="Iotti M."/>
            <person name="Kohler A."/>
            <person name="Labutti K."/>
            <person name="Lindquist E.A."/>
            <person name="Lipzen A."/>
            <person name="Ohm R.A."/>
            <person name="Wang M."/>
            <person name="Grigoriev I.V."/>
            <person name="Zambonelli A."/>
            <person name="Martin F.M."/>
        </authorList>
    </citation>
    <scope>NUCLEOTIDE SEQUENCE [LARGE SCALE GENOMIC DNA]</scope>
    <source>
        <strain evidence="6 7">Tbo3840</strain>
    </source>
</reference>
<dbReference type="SUPFAM" id="SSF81891">
    <property type="entry name" value="Poly A polymerase C-terminal region-like"/>
    <property type="match status" value="1"/>
</dbReference>
<evidence type="ECO:0000313" key="7">
    <source>
        <dbReference type="Proteomes" id="UP000244722"/>
    </source>
</evidence>
<dbReference type="GO" id="GO:0052927">
    <property type="term" value="F:CC tRNA cytidylyltransferase activity"/>
    <property type="evidence" value="ECO:0007669"/>
    <property type="project" value="TreeGrafter"/>
</dbReference>
<dbReference type="GO" id="GO:0052929">
    <property type="term" value="F:ATP:3'-cytidine-cytidine-tRNA adenylyltransferase activity"/>
    <property type="evidence" value="ECO:0007669"/>
    <property type="project" value="TreeGrafter"/>
</dbReference>
<dbReference type="EMBL" id="NESQ01000032">
    <property type="protein sequence ID" value="PUU82186.1"/>
    <property type="molecule type" value="Genomic_DNA"/>
</dbReference>
<dbReference type="AlphaFoldDB" id="A0A2T7A371"/>
<comment type="caution">
    <text evidence="6">The sequence shown here is derived from an EMBL/GenBank/DDBJ whole genome shotgun (WGS) entry which is preliminary data.</text>
</comment>
<evidence type="ECO:0000256" key="1">
    <source>
        <dbReference type="ARBA" id="ARBA00007265"/>
    </source>
</evidence>
<name>A0A2T7A371_TUBBO</name>
<dbReference type="GO" id="GO:0003723">
    <property type="term" value="F:RNA binding"/>
    <property type="evidence" value="ECO:0007669"/>
    <property type="project" value="UniProtKB-KW"/>
</dbReference>
<dbReference type="GO" id="GO:0005739">
    <property type="term" value="C:mitochondrion"/>
    <property type="evidence" value="ECO:0007669"/>
    <property type="project" value="UniProtKB-ARBA"/>
</dbReference>
<dbReference type="Gene3D" id="3.30.460.10">
    <property type="entry name" value="Beta Polymerase, domain 2"/>
    <property type="match status" value="1"/>
</dbReference>
<dbReference type="OrthoDB" id="445712at2759"/>
<evidence type="ECO:0000259" key="5">
    <source>
        <dbReference type="Pfam" id="PF01743"/>
    </source>
</evidence>
<keyword evidence="3 4" id="KW-0694">RNA-binding</keyword>
<evidence type="ECO:0000256" key="2">
    <source>
        <dbReference type="ARBA" id="ARBA00022679"/>
    </source>
</evidence>
<evidence type="ECO:0000313" key="6">
    <source>
        <dbReference type="EMBL" id="PUU82186.1"/>
    </source>
</evidence>
<feature type="domain" description="Poly A polymerase head" evidence="5">
    <location>
        <begin position="45"/>
        <end position="187"/>
    </location>
</feature>
<dbReference type="PANTHER" id="PTHR13734">
    <property type="entry name" value="TRNA-NUCLEOTIDYLTRANSFERASE"/>
    <property type="match status" value="1"/>
</dbReference>
<sequence length="502" mass="56468">MTIPTIPTAPRALALSPEETAVRRLLVDAAQEIDRDKPEDDRLVLRFTGGWVRDKLLGIRSVDIDVGINNMSGYNFATRLSEYISANMEKYGFEPRSVHKIESNPEKSKHLETATTKILGLDIDFVNLRSETYSEDSRIPHMEFGTPEKDALRRDCTINALFYNLHTELVEDFTGLGLQDMAARIIRTPLPPKETFADDPLRVLRLIRFSSRLDFAIVPEAKAAMKLLEIKARRNPHAALSLIHELDLYNEIFSPPAQDAPTLDLQDMKMAADVVRYPLLGYTPSHPHISKLLTTNNEKYLAWLIAAMSPWRTQPVFPADKKKNMPAASTAIKESLRSPNSITGTIAKAFANYEVIQNMVIGLKNWCRGKAGMEMRALGADWKSQVGACLMFELVDLKKKEVSDYEEGGKGVMDKYEAFLEVIAAKGLEEAFNFKSLLTGKDIAAEYALQTGPWIKPTIERSLQHQLDNPHKGKDELLQWIRENRQALLDGLEYVGVGEGKK</sequence>
<dbReference type="SUPFAM" id="SSF81301">
    <property type="entry name" value="Nucleotidyltransferase"/>
    <property type="match status" value="1"/>
</dbReference>
<gene>
    <name evidence="6" type="ORF">B9Z19DRAFT_1113002</name>
</gene>
<evidence type="ECO:0000256" key="3">
    <source>
        <dbReference type="ARBA" id="ARBA00022884"/>
    </source>
</evidence>
<protein>
    <recommendedName>
        <fullName evidence="5">Poly A polymerase head domain-containing protein</fullName>
    </recommendedName>
</protein>
<proteinExistence type="inferred from homology"/>